<accession>A0A0F8ZWU0</accession>
<protein>
    <submittedName>
        <fullName evidence="1">Uncharacterized protein</fullName>
    </submittedName>
</protein>
<reference evidence="1" key="1">
    <citation type="journal article" date="2015" name="Nature">
        <title>Complex archaea that bridge the gap between prokaryotes and eukaryotes.</title>
        <authorList>
            <person name="Spang A."/>
            <person name="Saw J.H."/>
            <person name="Jorgensen S.L."/>
            <person name="Zaremba-Niedzwiedzka K."/>
            <person name="Martijn J."/>
            <person name="Lind A.E."/>
            <person name="van Eijk R."/>
            <person name="Schleper C."/>
            <person name="Guy L."/>
            <person name="Ettema T.J."/>
        </authorList>
    </citation>
    <scope>NUCLEOTIDE SEQUENCE</scope>
</reference>
<dbReference type="EMBL" id="LAZR01049132">
    <property type="protein sequence ID" value="KKK90370.1"/>
    <property type="molecule type" value="Genomic_DNA"/>
</dbReference>
<organism evidence="1">
    <name type="scientific">marine sediment metagenome</name>
    <dbReference type="NCBI Taxonomy" id="412755"/>
    <lineage>
        <taxon>unclassified sequences</taxon>
        <taxon>metagenomes</taxon>
        <taxon>ecological metagenomes</taxon>
    </lineage>
</organism>
<evidence type="ECO:0000313" key="1">
    <source>
        <dbReference type="EMBL" id="KKK90370.1"/>
    </source>
</evidence>
<sequence length="89" mass="9842">MAVIYSRAEVLQYLWEEVGDITSSQTALGDDKSASFVNALDSTKTIILPMAEGQVAYELRFRGGSNNEVNVINVYAMRGDNDHYIPIVV</sequence>
<comment type="caution">
    <text evidence="1">The sequence shown here is derived from an EMBL/GenBank/DDBJ whole genome shotgun (WGS) entry which is preliminary data.</text>
</comment>
<proteinExistence type="predicted"/>
<name>A0A0F8ZWU0_9ZZZZ</name>
<gene>
    <name evidence="1" type="ORF">LCGC14_2723690</name>
</gene>
<dbReference type="AlphaFoldDB" id="A0A0F8ZWU0"/>